<evidence type="ECO:0000313" key="8">
    <source>
        <dbReference type="Proteomes" id="UP001289374"/>
    </source>
</evidence>
<dbReference type="PRINTS" id="PR00404">
    <property type="entry name" value="MADSDOMAIN"/>
</dbReference>
<evidence type="ECO:0000313" key="7">
    <source>
        <dbReference type="EMBL" id="KAK4402000.1"/>
    </source>
</evidence>
<comment type="subcellular location">
    <subcellularLocation>
        <location evidence="1">Nucleus</location>
    </subcellularLocation>
</comment>
<dbReference type="EMBL" id="JACGWL010000005">
    <property type="protein sequence ID" value="KAK4402000.1"/>
    <property type="molecule type" value="Genomic_DNA"/>
</dbReference>
<dbReference type="SUPFAM" id="SSF55455">
    <property type="entry name" value="SRF-like"/>
    <property type="match status" value="1"/>
</dbReference>
<evidence type="ECO:0000256" key="1">
    <source>
        <dbReference type="ARBA" id="ARBA00004123"/>
    </source>
</evidence>
<evidence type="ECO:0000256" key="5">
    <source>
        <dbReference type="ARBA" id="ARBA00023242"/>
    </source>
</evidence>
<reference evidence="7" key="2">
    <citation type="journal article" date="2024" name="Plant">
        <title>Genomic evolution and insights into agronomic trait innovations of Sesamum species.</title>
        <authorList>
            <person name="Miao H."/>
            <person name="Wang L."/>
            <person name="Qu L."/>
            <person name="Liu H."/>
            <person name="Sun Y."/>
            <person name="Le M."/>
            <person name="Wang Q."/>
            <person name="Wei S."/>
            <person name="Zheng Y."/>
            <person name="Lin W."/>
            <person name="Duan Y."/>
            <person name="Cao H."/>
            <person name="Xiong S."/>
            <person name="Wang X."/>
            <person name="Wei L."/>
            <person name="Li C."/>
            <person name="Ma Q."/>
            <person name="Ju M."/>
            <person name="Zhao R."/>
            <person name="Li G."/>
            <person name="Mu C."/>
            <person name="Tian Q."/>
            <person name="Mei H."/>
            <person name="Zhang T."/>
            <person name="Gao T."/>
            <person name="Zhang H."/>
        </authorList>
    </citation>
    <scope>NUCLEOTIDE SEQUENCE</scope>
    <source>
        <strain evidence="7">K16</strain>
    </source>
</reference>
<dbReference type="PANTHER" id="PTHR11945:SF176">
    <property type="entry name" value="MADS-BOX TRANSCRIPTION FACTOR FAMILY PROTEIN"/>
    <property type="match status" value="1"/>
</dbReference>
<organism evidence="7 8">
    <name type="scientific">Sesamum angolense</name>
    <dbReference type="NCBI Taxonomy" id="2727404"/>
    <lineage>
        <taxon>Eukaryota</taxon>
        <taxon>Viridiplantae</taxon>
        <taxon>Streptophyta</taxon>
        <taxon>Embryophyta</taxon>
        <taxon>Tracheophyta</taxon>
        <taxon>Spermatophyta</taxon>
        <taxon>Magnoliopsida</taxon>
        <taxon>eudicotyledons</taxon>
        <taxon>Gunneridae</taxon>
        <taxon>Pentapetalae</taxon>
        <taxon>asterids</taxon>
        <taxon>lamiids</taxon>
        <taxon>Lamiales</taxon>
        <taxon>Pedaliaceae</taxon>
        <taxon>Sesamum</taxon>
    </lineage>
</organism>
<dbReference type="InterPro" id="IPR036879">
    <property type="entry name" value="TF_MADSbox_sf"/>
</dbReference>
<reference evidence="7" key="1">
    <citation type="submission" date="2020-06" db="EMBL/GenBank/DDBJ databases">
        <authorList>
            <person name="Li T."/>
            <person name="Hu X."/>
            <person name="Zhang T."/>
            <person name="Song X."/>
            <person name="Zhang H."/>
            <person name="Dai N."/>
            <person name="Sheng W."/>
            <person name="Hou X."/>
            <person name="Wei L."/>
        </authorList>
    </citation>
    <scope>NUCLEOTIDE SEQUENCE</scope>
    <source>
        <strain evidence="7">K16</strain>
        <tissue evidence="7">Leaf</tissue>
    </source>
</reference>
<protein>
    <submittedName>
        <fullName evidence="7">Agamous-like MADS-box protein</fullName>
    </submittedName>
</protein>
<proteinExistence type="predicted"/>
<dbReference type="GO" id="GO:0045944">
    <property type="term" value="P:positive regulation of transcription by RNA polymerase II"/>
    <property type="evidence" value="ECO:0007669"/>
    <property type="project" value="InterPro"/>
</dbReference>
<dbReference type="PANTHER" id="PTHR11945">
    <property type="entry name" value="MADS BOX PROTEIN"/>
    <property type="match status" value="1"/>
</dbReference>
<dbReference type="Pfam" id="PF00319">
    <property type="entry name" value="SRF-TF"/>
    <property type="match status" value="1"/>
</dbReference>
<keyword evidence="2" id="KW-0805">Transcription regulation</keyword>
<dbReference type="InterPro" id="IPR002100">
    <property type="entry name" value="TF_MADSbox"/>
</dbReference>
<dbReference type="CDD" id="cd00266">
    <property type="entry name" value="MADS_SRF_like"/>
    <property type="match status" value="1"/>
</dbReference>
<dbReference type="InterPro" id="IPR033897">
    <property type="entry name" value="SRF-like_MADS-box"/>
</dbReference>
<evidence type="ECO:0000256" key="2">
    <source>
        <dbReference type="ARBA" id="ARBA00023015"/>
    </source>
</evidence>
<dbReference type="Gene3D" id="3.40.1810.10">
    <property type="entry name" value="Transcription factor, MADS-box"/>
    <property type="match status" value="1"/>
</dbReference>
<dbReference type="GO" id="GO:0005634">
    <property type="term" value="C:nucleus"/>
    <property type="evidence" value="ECO:0007669"/>
    <property type="project" value="UniProtKB-SubCell"/>
</dbReference>
<keyword evidence="3" id="KW-0238">DNA-binding</keyword>
<accession>A0AAE1WYP0</accession>
<evidence type="ECO:0000256" key="4">
    <source>
        <dbReference type="ARBA" id="ARBA00023163"/>
    </source>
</evidence>
<dbReference type="GO" id="GO:0000981">
    <property type="term" value="F:DNA-binding transcription factor activity, RNA polymerase II-specific"/>
    <property type="evidence" value="ECO:0007669"/>
    <property type="project" value="InterPro"/>
</dbReference>
<comment type="caution">
    <text evidence="7">The sequence shown here is derived from an EMBL/GenBank/DDBJ whole genome shotgun (WGS) entry which is preliminary data.</text>
</comment>
<feature type="domain" description="MADS-box" evidence="6">
    <location>
        <begin position="1"/>
        <end position="51"/>
    </location>
</feature>
<dbReference type="AlphaFoldDB" id="A0AAE1WYP0"/>
<keyword evidence="8" id="KW-1185">Reference proteome</keyword>
<evidence type="ECO:0000256" key="3">
    <source>
        <dbReference type="ARBA" id="ARBA00023125"/>
    </source>
</evidence>
<keyword evidence="4" id="KW-0804">Transcription</keyword>
<sequence>MGRAKLNMELISKEKSRNITFKKRKEGLIRKMHEFTTLCDVSACMIIYGPKQDKGGSNDPEIWPQDLDEVRRIIDIYKSKNRDSGNKTFGLSDFFHDRKRKIEDELAKLRKKNMEAKYPTWLEFMNSRTEPQLRQFAAALSTKAEYVNSRIEFLKRSSKEGFSDMNVNMNMNNMNNINMLDFAHSRLSQSHSFYTPGVRGIELEVINQQAIHYPTIDHHQELHSLNQNSMMMLLMNDNDHCVQFGGASTSGNIQCAASFKRQAVFYESTAGRGVVDPMICQSPRPLARYYAPPVLPPVLPGVQVPPTSYMQCAAVPGVAPPQLELSARENDDGGGQEEFVQYQMKNNWTRYYD</sequence>
<evidence type="ECO:0000259" key="6">
    <source>
        <dbReference type="PROSITE" id="PS50066"/>
    </source>
</evidence>
<dbReference type="SMART" id="SM00432">
    <property type="entry name" value="MADS"/>
    <property type="match status" value="1"/>
</dbReference>
<dbReference type="GO" id="GO:0000978">
    <property type="term" value="F:RNA polymerase II cis-regulatory region sequence-specific DNA binding"/>
    <property type="evidence" value="ECO:0007669"/>
    <property type="project" value="TreeGrafter"/>
</dbReference>
<dbReference type="Proteomes" id="UP001289374">
    <property type="component" value="Unassembled WGS sequence"/>
</dbReference>
<keyword evidence="5" id="KW-0539">Nucleus</keyword>
<gene>
    <name evidence="7" type="ORF">Sango_0940700</name>
</gene>
<dbReference type="GO" id="GO:0046983">
    <property type="term" value="F:protein dimerization activity"/>
    <property type="evidence" value="ECO:0007669"/>
    <property type="project" value="InterPro"/>
</dbReference>
<name>A0AAE1WYP0_9LAMI</name>
<dbReference type="PROSITE" id="PS50066">
    <property type="entry name" value="MADS_BOX_2"/>
    <property type="match status" value="1"/>
</dbReference>